<evidence type="ECO:0000313" key="2">
    <source>
        <dbReference type="Proteomes" id="UP001203607"/>
    </source>
</evidence>
<protein>
    <submittedName>
        <fullName evidence="1">Uncharacterized protein</fullName>
    </submittedName>
</protein>
<organism evidence="1 2">
    <name type="scientific">Flagellimonas spongiicola</name>
    <dbReference type="NCBI Taxonomy" id="2942208"/>
    <lineage>
        <taxon>Bacteria</taxon>
        <taxon>Pseudomonadati</taxon>
        <taxon>Bacteroidota</taxon>
        <taxon>Flavobacteriia</taxon>
        <taxon>Flavobacteriales</taxon>
        <taxon>Flavobacteriaceae</taxon>
        <taxon>Flagellimonas</taxon>
    </lineage>
</organism>
<reference evidence="1 2" key="1">
    <citation type="submission" date="2022-05" db="EMBL/GenBank/DDBJ databases">
        <authorList>
            <person name="Park J.-S."/>
        </authorList>
    </citation>
    <scope>NUCLEOTIDE SEQUENCE [LARGE SCALE GENOMIC DNA]</scope>
    <source>
        <strain evidence="1 2">2012CJ35-5</strain>
    </source>
</reference>
<proteinExistence type="predicted"/>
<dbReference type="EMBL" id="JAMFMA010000002">
    <property type="protein sequence ID" value="MCL6273885.1"/>
    <property type="molecule type" value="Genomic_DNA"/>
</dbReference>
<dbReference type="RefSeq" id="WP_249657077.1">
    <property type="nucleotide sequence ID" value="NZ_JAMFMA010000002.1"/>
</dbReference>
<comment type="caution">
    <text evidence="1">The sequence shown here is derived from an EMBL/GenBank/DDBJ whole genome shotgun (WGS) entry which is preliminary data.</text>
</comment>
<sequence length="186" mass="21558">MVFKSFVSLLSCMFCLKYLTAQQELNYSITTVDGVQQFTSGTVTSIAISNNSCVEQIEGHDITVGERFVLVQIFDEMENNRGMLIFDKSGTQINYAMVQEERKKYYPFFNCCINVVELANKLYFWDWVENDKTKTPYDCYYDSQSETSTLVIPRYYIFDCDTNTVETIILEKPCDELVRDGKLLCP</sequence>
<keyword evidence="2" id="KW-1185">Reference proteome</keyword>
<accession>A0ABT0PR73</accession>
<name>A0ABT0PR73_9FLAO</name>
<dbReference type="Proteomes" id="UP001203607">
    <property type="component" value="Unassembled WGS sequence"/>
</dbReference>
<gene>
    <name evidence="1" type="ORF">M3P19_07690</name>
</gene>
<evidence type="ECO:0000313" key="1">
    <source>
        <dbReference type="EMBL" id="MCL6273885.1"/>
    </source>
</evidence>